<name>A0A2S8F743_9BACT</name>
<keyword evidence="8 9" id="KW-0694">RNA-binding</keyword>
<dbReference type="InterPro" id="IPR032828">
    <property type="entry name" value="PolyA_RNA-bd"/>
</dbReference>
<keyword evidence="3" id="KW-0819">tRNA processing</keyword>
<accession>A0A2S8F743</accession>
<comment type="similarity">
    <text evidence="9">Belongs to the tRNA nucleotidyltransferase/poly(A) polymerase family.</text>
</comment>
<comment type="cofactor">
    <cofactor evidence="1">
        <name>Mg(2+)</name>
        <dbReference type="ChEBI" id="CHEBI:18420"/>
    </cofactor>
</comment>
<keyword evidence="2 9" id="KW-0808">Transferase</keyword>
<evidence type="ECO:0000256" key="3">
    <source>
        <dbReference type="ARBA" id="ARBA00022694"/>
    </source>
</evidence>
<keyword evidence="7" id="KW-0460">Magnesium</keyword>
<dbReference type="GO" id="GO:0000049">
    <property type="term" value="F:tRNA binding"/>
    <property type="evidence" value="ECO:0007669"/>
    <property type="project" value="TreeGrafter"/>
</dbReference>
<dbReference type="InterPro" id="IPR032810">
    <property type="entry name" value="CCA-adding_enz_C"/>
</dbReference>
<dbReference type="SUPFAM" id="SSF81301">
    <property type="entry name" value="Nucleotidyltransferase"/>
    <property type="match status" value="1"/>
</dbReference>
<organism evidence="13 14">
    <name type="scientific">Blastopirellula marina</name>
    <dbReference type="NCBI Taxonomy" id="124"/>
    <lineage>
        <taxon>Bacteria</taxon>
        <taxon>Pseudomonadati</taxon>
        <taxon>Planctomycetota</taxon>
        <taxon>Planctomycetia</taxon>
        <taxon>Pirellulales</taxon>
        <taxon>Pirellulaceae</taxon>
        <taxon>Blastopirellula</taxon>
    </lineage>
</organism>
<evidence type="ECO:0000313" key="14">
    <source>
        <dbReference type="Proteomes" id="UP000240009"/>
    </source>
</evidence>
<dbReference type="AlphaFoldDB" id="A0A2S8F743"/>
<dbReference type="InterPro" id="IPR043519">
    <property type="entry name" value="NT_sf"/>
</dbReference>
<keyword evidence="6" id="KW-0547">Nucleotide-binding</keyword>
<evidence type="ECO:0000259" key="11">
    <source>
        <dbReference type="Pfam" id="PF12627"/>
    </source>
</evidence>
<feature type="domain" description="tRNA nucleotidyltransferase/poly(A) polymerase RNA and SrmB- binding" evidence="11">
    <location>
        <begin position="180"/>
        <end position="239"/>
    </location>
</feature>
<dbReference type="PANTHER" id="PTHR46173:SF1">
    <property type="entry name" value="CCA TRNA NUCLEOTIDYLTRANSFERASE 1, MITOCHONDRIAL"/>
    <property type="match status" value="1"/>
</dbReference>
<evidence type="ECO:0000259" key="10">
    <source>
        <dbReference type="Pfam" id="PF01743"/>
    </source>
</evidence>
<evidence type="ECO:0000313" key="13">
    <source>
        <dbReference type="EMBL" id="PQO27981.1"/>
    </source>
</evidence>
<dbReference type="Pfam" id="PF13735">
    <property type="entry name" value="tRNA_NucTran2_2"/>
    <property type="match status" value="1"/>
</dbReference>
<gene>
    <name evidence="13" type="ORF">C5Y96_16520</name>
</gene>
<proteinExistence type="inferred from homology"/>
<dbReference type="Proteomes" id="UP000240009">
    <property type="component" value="Unassembled WGS sequence"/>
</dbReference>
<keyword evidence="5" id="KW-0479">Metal-binding</keyword>
<reference evidence="13 14" key="1">
    <citation type="submission" date="2018-02" db="EMBL/GenBank/DDBJ databases">
        <title>Comparative genomes isolates from brazilian mangrove.</title>
        <authorList>
            <person name="Araujo J.E."/>
            <person name="Taketani R.G."/>
            <person name="Silva M.C.P."/>
            <person name="Loureco M.V."/>
            <person name="Andreote F.D."/>
        </authorList>
    </citation>
    <scope>NUCLEOTIDE SEQUENCE [LARGE SCALE GENOMIC DNA]</scope>
    <source>
        <strain evidence="13 14">HEX-2 MGV</strain>
    </source>
</reference>
<dbReference type="SUPFAM" id="SSF81891">
    <property type="entry name" value="Poly A polymerase C-terminal region-like"/>
    <property type="match status" value="1"/>
</dbReference>
<dbReference type="Pfam" id="PF01743">
    <property type="entry name" value="PolyA_pol"/>
    <property type="match status" value="1"/>
</dbReference>
<evidence type="ECO:0000256" key="5">
    <source>
        <dbReference type="ARBA" id="ARBA00022723"/>
    </source>
</evidence>
<comment type="caution">
    <text evidence="13">The sequence shown here is derived from an EMBL/GenBank/DDBJ whole genome shotgun (WGS) entry which is preliminary data.</text>
</comment>
<dbReference type="Gene3D" id="1.10.3090.10">
    <property type="entry name" value="cca-adding enzyme, domain 2"/>
    <property type="match status" value="1"/>
</dbReference>
<evidence type="ECO:0000259" key="12">
    <source>
        <dbReference type="Pfam" id="PF13735"/>
    </source>
</evidence>
<evidence type="ECO:0000256" key="6">
    <source>
        <dbReference type="ARBA" id="ARBA00022741"/>
    </source>
</evidence>
<dbReference type="PANTHER" id="PTHR46173">
    <property type="entry name" value="CCA TRNA NUCLEOTIDYLTRANSFERASE 1, MITOCHONDRIAL"/>
    <property type="match status" value="1"/>
</dbReference>
<evidence type="ECO:0000256" key="7">
    <source>
        <dbReference type="ARBA" id="ARBA00022842"/>
    </source>
</evidence>
<evidence type="ECO:0000256" key="4">
    <source>
        <dbReference type="ARBA" id="ARBA00022695"/>
    </source>
</evidence>
<dbReference type="InterPro" id="IPR002646">
    <property type="entry name" value="PolA_pol_head_dom"/>
</dbReference>
<dbReference type="GO" id="GO:0046872">
    <property type="term" value="F:metal ion binding"/>
    <property type="evidence" value="ECO:0007669"/>
    <property type="project" value="UniProtKB-KW"/>
</dbReference>
<evidence type="ECO:0000256" key="8">
    <source>
        <dbReference type="ARBA" id="ARBA00022884"/>
    </source>
</evidence>
<dbReference type="GO" id="GO:0008033">
    <property type="term" value="P:tRNA processing"/>
    <property type="evidence" value="ECO:0007669"/>
    <property type="project" value="UniProtKB-KW"/>
</dbReference>
<dbReference type="CDD" id="cd05398">
    <property type="entry name" value="NT_ClassII-CCAase"/>
    <property type="match status" value="1"/>
</dbReference>
<sequence>MPMSMNLEASRIFSIEVVQKLQATGFQALWAGGCVRDLLLGKPSKDFDVATNATPDEVRDVFGHDRTLPIGASFGVITVQGGKRRGQVEVATFRTDLGYSDGRRPDEVRFSSAEEDAQRRDFTINGMFYDPIQEKVLDYVGGQRDLKNRLVRSIGNPFQRFEEDKLRMLRAVRFSSTFAFDLELQTQHAIREYASHIHVVSAERIAAEMRRMLADKHRMIAVRMLRDLTLLQEILPEAESTVGHALRWSETYHSLERLTVCDFRAAMALILRYACQNSLLNGNPLKPLQPADVVCQRWKLTNDETKTIQWLLRHENTIRQADQVAWPKLQRLLIADNAPLLIATGFAVQRARGNSTVGVEHADSCLSLPEEELNPNPLLSGSDLIKAGYKPGPQFQRVLEAVRDEQLEKRLHTKEDALAFAKANWE</sequence>
<protein>
    <recommendedName>
        <fullName evidence="15">Metal-dependent phosphohydrolase</fullName>
    </recommendedName>
</protein>
<dbReference type="InterPro" id="IPR050264">
    <property type="entry name" value="Bact_CCA-adding_enz_type3_sf"/>
</dbReference>
<feature type="domain" description="Poly A polymerase head" evidence="10">
    <location>
        <begin position="31"/>
        <end position="152"/>
    </location>
</feature>
<evidence type="ECO:0000256" key="9">
    <source>
        <dbReference type="RuleBase" id="RU003953"/>
    </source>
</evidence>
<evidence type="ECO:0008006" key="15">
    <source>
        <dbReference type="Google" id="ProtNLM"/>
    </source>
</evidence>
<dbReference type="EMBL" id="PUIA01000051">
    <property type="protein sequence ID" value="PQO27981.1"/>
    <property type="molecule type" value="Genomic_DNA"/>
</dbReference>
<dbReference type="GO" id="GO:0016779">
    <property type="term" value="F:nucleotidyltransferase activity"/>
    <property type="evidence" value="ECO:0007669"/>
    <property type="project" value="UniProtKB-KW"/>
</dbReference>
<keyword evidence="4" id="KW-0548">Nucleotidyltransferase</keyword>
<dbReference type="Gene3D" id="3.30.460.10">
    <property type="entry name" value="Beta Polymerase, domain 2"/>
    <property type="match status" value="1"/>
</dbReference>
<dbReference type="GO" id="GO:0000166">
    <property type="term" value="F:nucleotide binding"/>
    <property type="evidence" value="ECO:0007669"/>
    <property type="project" value="UniProtKB-KW"/>
</dbReference>
<evidence type="ECO:0000256" key="2">
    <source>
        <dbReference type="ARBA" id="ARBA00022679"/>
    </source>
</evidence>
<evidence type="ECO:0000256" key="1">
    <source>
        <dbReference type="ARBA" id="ARBA00001946"/>
    </source>
</evidence>
<dbReference type="Pfam" id="PF12627">
    <property type="entry name" value="PolyA_pol_RNAbd"/>
    <property type="match status" value="1"/>
</dbReference>
<feature type="domain" description="CCA-adding enzyme C-terminal" evidence="12">
    <location>
        <begin position="291"/>
        <end position="418"/>
    </location>
</feature>